<organism evidence="2 3">
    <name type="scientific">Exophiala oligosperma</name>
    <dbReference type="NCBI Taxonomy" id="215243"/>
    <lineage>
        <taxon>Eukaryota</taxon>
        <taxon>Fungi</taxon>
        <taxon>Dikarya</taxon>
        <taxon>Ascomycota</taxon>
        <taxon>Pezizomycotina</taxon>
        <taxon>Eurotiomycetes</taxon>
        <taxon>Chaetothyriomycetidae</taxon>
        <taxon>Chaetothyriales</taxon>
        <taxon>Herpotrichiellaceae</taxon>
        <taxon>Exophiala</taxon>
    </lineage>
</organism>
<feature type="compositionally biased region" description="Low complexity" evidence="1">
    <location>
        <begin position="63"/>
        <end position="87"/>
    </location>
</feature>
<dbReference type="RefSeq" id="XP_016264034.1">
    <property type="nucleotide sequence ID" value="XM_016405828.1"/>
</dbReference>
<dbReference type="GeneID" id="27356956"/>
<feature type="region of interest" description="Disordered" evidence="1">
    <location>
        <begin position="54"/>
        <end position="87"/>
    </location>
</feature>
<dbReference type="Proteomes" id="UP000053342">
    <property type="component" value="Unassembled WGS sequence"/>
</dbReference>
<protein>
    <submittedName>
        <fullName evidence="2">Uncharacterized protein</fullName>
    </submittedName>
</protein>
<evidence type="ECO:0000313" key="2">
    <source>
        <dbReference type="EMBL" id="KIW43818.1"/>
    </source>
</evidence>
<dbReference type="OrthoDB" id="4588567at2759"/>
<reference evidence="2 3" key="1">
    <citation type="submission" date="2015-01" db="EMBL/GenBank/DDBJ databases">
        <title>The Genome Sequence of Exophiala oligosperma CBS72588.</title>
        <authorList>
            <consortium name="The Broad Institute Genomics Platform"/>
            <person name="Cuomo C."/>
            <person name="de Hoog S."/>
            <person name="Gorbushina A."/>
            <person name="Stielow B."/>
            <person name="Teixiera M."/>
            <person name="Abouelleil A."/>
            <person name="Chapman S.B."/>
            <person name="Priest M."/>
            <person name="Young S.K."/>
            <person name="Wortman J."/>
            <person name="Nusbaum C."/>
            <person name="Birren B."/>
        </authorList>
    </citation>
    <scope>NUCLEOTIDE SEQUENCE [LARGE SCALE GENOMIC DNA]</scope>
    <source>
        <strain evidence="2 3">CBS 72588</strain>
    </source>
</reference>
<sequence>MTVAQLVHHYESIIHQELSIKRVPRSLRSHASSSSSSSPSSRVRLSLQTIFGHNHSYRSTKRSGTMNSSTTTAASSVKSSPSSSFSSFGNKLRTQALESLHNNNNHSISPSLSTPNPTNLIRRQPSAIDMALEEERYADPVELIGLGLLEPRPRANTNSSVSSSPQCSMMEFMSESVQTPVVLDGIFEVMERA</sequence>
<gene>
    <name evidence="2" type="ORF">PV06_04882</name>
</gene>
<evidence type="ECO:0000313" key="3">
    <source>
        <dbReference type="Proteomes" id="UP000053342"/>
    </source>
</evidence>
<dbReference type="AlphaFoldDB" id="A0A0D2DLF5"/>
<evidence type="ECO:0000256" key="1">
    <source>
        <dbReference type="SAM" id="MobiDB-lite"/>
    </source>
</evidence>
<name>A0A0D2DLF5_9EURO</name>
<accession>A0A0D2DLF5</accession>
<dbReference type="HOGENOM" id="CLU_131619_0_0_1"/>
<dbReference type="EMBL" id="KN847335">
    <property type="protein sequence ID" value="KIW43818.1"/>
    <property type="molecule type" value="Genomic_DNA"/>
</dbReference>
<dbReference type="VEuPathDB" id="FungiDB:PV06_04882"/>
<keyword evidence="3" id="KW-1185">Reference proteome</keyword>
<feature type="region of interest" description="Disordered" evidence="1">
    <location>
        <begin position="101"/>
        <end position="121"/>
    </location>
</feature>
<proteinExistence type="predicted"/>